<reference evidence="2" key="2">
    <citation type="submission" date="2020-09" db="EMBL/GenBank/DDBJ databases">
        <authorList>
            <person name="Sun Q."/>
            <person name="Zhou Y."/>
        </authorList>
    </citation>
    <scope>NUCLEOTIDE SEQUENCE</scope>
    <source>
        <strain evidence="2">CGMCC 1.15760</strain>
    </source>
</reference>
<keyword evidence="3" id="KW-1185">Reference proteome</keyword>
<dbReference type="RefSeq" id="WP_188613500.1">
    <property type="nucleotide sequence ID" value="NZ_BMJT01000002.1"/>
</dbReference>
<keyword evidence="1" id="KW-0472">Membrane</keyword>
<comment type="caution">
    <text evidence="2">The sequence shown here is derived from an EMBL/GenBank/DDBJ whole genome shotgun (WGS) entry which is preliminary data.</text>
</comment>
<dbReference type="AlphaFoldDB" id="A0A917LDL8"/>
<proteinExistence type="predicted"/>
<evidence type="ECO:0000313" key="3">
    <source>
        <dbReference type="Proteomes" id="UP000616608"/>
    </source>
</evidence>
<reference evidence="2" key="1">
    <citation type="journal article" date="2014" name="Int. J. Syst. Evol. Microbiol.">
        <title>Complete genome sequence of Corynebacterium casei LMG S-19264T (=DSM 44701T), isolated from a smear-ripened cheese.</title>
        <authorList>
            <consortium name="US DOE Joint Genome Institute (JGI-PGF)"/>
            <person name="Walter F."/>
            <person name="Albersmeier A."/>
            <person name="Kalinowski J."/>
            <person name="Ruckert C."/>
        </authorList>
    </citation>
    <scope>NUCLEOTIDE SEQUENCE</scope>
    <source>
        <strain evidence="2">CGMCC 1.15760</strain>
    </source>
</reference>
<dbReference type="EMBL" id="BMJT01000002">
    <property type="protein sequence ID" value="GGG14201.1"/>
    <property type="molecule type" value="Genomic_DNA"/>
</dbReference>
<dbReference type="Proteomes" id="UP000616608">
    <property type="component" value="Unassembled WGS sequence"/>
</dbReference>
<sequence>MKYIKVPIALILTLIFTVLYIGMIVCAILAVIAGVIRTLGFTEVSMAYVPVALSVPFGIVLSGLFIWFAYLSKKVLRWCKAQFFWQTSLTD</sequence>
<gene>
    <name evidence="2" type="ORF">GCM10007425_05600</name>
</gene>
<evidence type="ECO:0000256" key="1">
    <source>
        <dbReference type="SAM" id="Phobius"/>
    </source>
</evidence>
<accession>A0A917LDL8</accession>
<protein>
    <submittedName>
        <fullName evidence="2">Uncharacterized protein</fullName>
    </submittedName>
</protein>
<evidence type="ECO:0000313" key="2">
    <source>
        <dbReference type="EMBL" id="GGG14201.1"/>
    </source>
</evidence>
<keyword evidence="1" id="KW-0812">Transmembrane</keyword>
<organism evidence="2 3">
    <name type="scientific">Lysinibacillus alkalisoli</name>
    <dbReference type="NCBI Taxonomy" id="1911548"/>
    <lineage>
        <taxon>Bacteria</taxon>
        <taxon>Bacillati</taxon>
        <taxon>Bacillota</taxon>
        <taxon>Bacilli</taxon>
        <taxon>Bacillales</taxon>
        <taxon>Bacillaceae</taxon>
        <taxon>Lysinibacillus</taxon>
    </lineage>
</organism>
<keyword evidence="1" id="KW-1133">Transmembrane helix</keyword>
<name>A0A917LDL8_9BACI</name>
<feature type="transmembrane region" description="Helical" evidence="1">
    <location>
        <begin position="48"/>
        <end position="70"/>
    </location>
</feature>
<feature type="transmembrane region" description="Helical" evidence="1">
    <location>
        <begin position="7"/>
        <end position="36"/>
    </location>
</feature>